<dbReference type="PANTHER" id="PTHR46310:SF7">
    <property type="entry name" value="AMIDASE 1"/>
    <property type="match status" value="1"/>
</dbReference>
<name>A0A3R9QLT0_9BACI</name>
<dbReference type="AlphaFoldDB" id="A0A3R9QLT0"/>
<evidence type="ECO:0000313" key="2">
    <source>
        <dbReference type="EMBL" id="RSL33662.1"/>
    </source>
</evidence>
<keyword evidence="3" id="KW-1185">Reference proteome</keyword>
<keyword evidence="2" id="KW-0378">Hydrolase</keyword>
<accession>A0A3R9QLT0</accession>
<dbReference type="InterPro" id="IPR036928">
    <property type="entry name" value="AS_sf"/>
</dbReference>
<organism evidence="2 3">
    <name type="scientific">Salibacterium salarium</name>
    <dbReference type="NCBI Taxonomy" id="284579"/>
    <lineage>
        <taxon>Bacteria</taxon>
        <taxon>Bacillati</taxon>
        <taxon>Bacillota</taxon>
        <taxon>Bacilli</taxon>
        <taxon>Bacillales</taxon>
        <taxon>Bacillaceae</taxon>
    </lineage>
</organism>
<proteinExistence type="predicted"/>
<feature type="domain" description="Amidase" evidence="1">
    <location>
        <begin position="294"/>
        <end position="379"/>
    </location>
</feature>
<dbReference type="PANTHER" id="PTHR46310">
    <property type="entry name" value="AMIDASE 1"/>
    <property type="match status" value="1"/>
</dbReference>
<dbReference type="RefSeq" id="WP_125555606.1">
    <property type="nucleotide sequence ID" value="NZ_RBVX01000007.1"/>
</dbReference>
<dbReference type="NCBIfam" id="NF006169">
    <property type="entry name" value="PRK08310.1"/>
    <property type="match status" value="1"/>
</dbReference>
<evidence type="ECO:0000259" key="1">
    <source>
        <dbReference type="Pfam" id="PF01425"/>
    </source>
</evidence>
<dbReference type="Gene3D" id="3.90.1300.10">
    <property type="entry name" value="Amidase signature (AS) domain"/>
    <property type="match status" value="1"/>
</dbReference>
<comment type="caution">
    <text evidence="2">The sequence shown here is derived from an EMBL/GenBank/DDBJ whole genome shotgun (WGS) entry which is preliminary data.</text>
</comment>
<dbReference type="OrthoDB" id="9811471at2"/>
<evidence type="ECO:0000313" key="3">
    <source>
        <dbReference type="Proteomes" id="UP000275076"/>
    </source>
</evidence>
<dbReference type="Proteomes" id="UP000275076">
    <property type="component" value="Unassembled WGS sequence"/>
</dbReference>
<reference evidence="2 3" key="1">
    <citation type="submission" date="2018-10" db="EMBL/GenBank/DDBJ databases">
        <title>Draft genome sequence of Bacillus salarius IM0101, isolated from a hypersaline soil in Inner Mongolia, China.</title>
        <authorList>
            <person name="Yamprayoonswat W."/>
            <person name="Boonvisut S."/>
            <person name="Jumpathong W."/>
            <person name="Sittihan S."/>
            <person name="Ruangsuj P."/>
            <person name="Wanthongcharoen S."/>
            <person name="Thongpramul N."/>
            <person name="Pimmason S."/>
            <person name="Yu B."/>
            <person name="Yasawong M."/>
        </authorList>
    </citation>
    <scope>NUCLEOTIDE SEQUENCE [LARGE SCALE GENOMIC DNA]</scope>
    <source>
        <strain evidence="2 3">IM0101</strain>
    </source>
</reference>
<gene>
    <name evidence="2" type="ORF">D7Z54_09515</name>
</gene>
<dbReference type="EC" id="3.5.1.4" evidence="2"/>
<dbReference type="PROSITE" id="PS00571">
    <property type="entry name" value="AMIDASES"/>
    <property type="match status" value="1"/>
</dbReference>
<dbReference type="InterPro" id="IPR020556">
    <property type="entry name" value="Amidase_CS"/>
</dbReference>
<protein>
    <submittedName>
        <fullName evidence="2">Amidase</fullName>
        <ecNumber evidence="2">3.5.1.4</ecNumber>
    </submittedName>
</protein>
<dbReference type="SUPFAM" id="SSF75304">
    <property type="entry name" value="Amidase signature (AS) enzymes"/>
    <property type="match status" value="1"/>
</dbReference>
<dbReference type="Pfam" id="PF01425">
    <property type="entry name" value="Amidase"/>
    <property type="match status" value="2"/>
</dbReference>
<dbReference type="EMBL" id="RBVX01000007">
    <property type="protein sequence ID" value="RSL33662.1"/>
    <property type="molecule type" value="Genomic_DNA"/>
</dbReference>
<dbReference type="GO" id="GO:0004040">
    <property type="term" value="F:amidase activity"/>
    <property type="evidence" value="ECO:0007669"/>
    <property type="project" value="UniProtKB-EC"/>
</dbReference>
<sequence length="386" mass="42034">MNENSAYVNKDIELNPTSEGNLTGLTFSTKDVIAIRDYTNGAGNPDWLLTHQPAEKNAPVIDKLLKSGATLKGTTVTDEMMYSLNGENYFYGTPLNPKAPDRIPGGSSSGSASAVATDVVDFALGTDTGGSVRIPSAYCGLYGFRPTHDVFSMEGVIPLAQSFDTVGWMSKNPDKMLKIGDVLLENQIENKTIRRVIIPEEAWALLDGEVTEALSDVLPLFKNIGQTTDRTTISDKGLATWADTFRVLQGMEIWTEHGGWIEAENPTFGPGIAERFAWASTLYPEEHKDAFLLQKQVKDHLSSILAEDNVIVIPTTPGKAPQRNLSNEELNHRRAKTMQLTCIAGLGGLPQVTIPMTEVDGVPVGISIIANRFQDKKLLQAVTKIT</sequence>
<feature type="domain" description="Amidase" evidence="1">
    <location>
        <begin position="17"/>
        <end position="193"/>
    </location>
</feature>
<dbReference type="InterPro" id="IPR023631">
    <property type="entry name" value="Amidase_dom"/>
</dbReference>